<evidence type="ECO:0000313" key="2">
    <source>
        <dbReference type="Proteomes" id="UP000620262"/>
    </source>
</evidence>
<dbReference type="Proteomes" id="UP000620262">
    <property type="component" value="Unassembled WGS sequence"/>
</dbReference>
<organism evidence="1 2">
    <name type="scientific">Rhizobium viscosum</name>
    <name type="common">Arthrobacter viscosus</name>
    <dbReference type="NCBI Taxonomy" id="1673"/>
    <lineage>
        <taxon>Bacteria</taxon>
        <taxon>Pseudomonadati</taxon>
        <taxon>Pseudomonadota</taxon>
        <taxon>Alphaproteobacteria</taxon>
        <taxon>Hyphomicrobiales</taxon>
        <taxon>Rhizobiaceae</taxon>
        <taxon>Rhizobium/Agrobacterium group</taxon>
        <taxon>Rhizobium</taxon>
    </lineage>
</organism>
<comment type="caution">
    <text evidence="1">The sequence shown here is derived from an EMBL/GenBank/DDBJ whole genome shotgun (WGS) entry which is preliminary data.</text>
</comment>
<dbReference type="EMBL" id="JADBEC010000001">
    <property type="protein sequence ID" value="MBE1506422.1"/>
    <property type="molecule type" value="Genomic_DNA"/>
</dbReference>
<proteinExistence type="predicted"/>
<keyword evidence="2" id="KW-1185">Reference proteome</keyword>
<evidence type="ECO:0000313" key="1">
    <source>
        <dbReference type="EMBL" id="MBE1506422.1"/>
    </source>
</evidence>
<dbReference type="GO" id="GO:0005840">
    <property type="term" value="C:ribosome"/>
    <property type="evidence" value="ECO:0007669"/>
    <property type="project" value="UniProtKB-KW"/>
</dbReference>
<accession>A0ABR9IUD7</accession>
<gene>
    <name evidence="1" type="ORF">H4W29_003603</name>
</gene>
<keyword evidence="1" id="KW-0689">Ribosomal protein</keyword>
<protein>
    <submittedName>
        <fullName evidence="1">Ribosomal protein S27E</fullName>
    </submittedName>
</protein>
<sequence>MKHRRSIDLVASHEEVATDRETLATLPQWYVLHARCPACQREARIDRRMLAYSYGKDISLARIGLRLKCNGCGNRTGNQLLLGRLPRD</sequence>
<name>A0ABR9IUD7_RHIVS</name>
<dbReference type="RefSeq" id="WP_192730126.1">
    <property type="nucleotide sequence ID" value="NZ_BAAAVL010000013.1"/>
</dbReference>
<keyword evidence="1" id="KW-0687">Ribonucleoprotein</keyword>
<reference evidence="1 2" key="1">
    <citation type="submission" date="2020-10" db="EMBL/GenBank/DDBJ databases">
        <title>Sequencing the genomes of 1000 actinobacteria strains.</title>
        <authorList>
            <person name="Klenk H.-P."/>
        </authorList>
    </citation>
    <scope>NUCLEOTIDE SEQUENCE [LARGE SCALE GENOMIC DNA]</scope>
    <source>
        <strain evidence="1 2">DSM 7307</strain>
    </source>
</reference>